<organism evidence="1 2">
    <name type="scientific">Desulfopila aestuarii DSM 18488</name>
    <dbReference type="NCBI Taxonomy" id="1121416"/>
    <lineage>
        <taxon>Bacteria</taxon>
        <taxon>Pseudomonadati</taxon>
        <taxon>Thermodesulfobacteriota</taxon>
        <taxon>Desulfobulbia</taxon>
        <taxon>Desulfobulbales</taxon>
        <taxon>Desulfocapsaceae</taxon>
        <taxon>Desulfopila</taxon>
    </lineage>
</organism>
<evidence type="ECO:0000313" key="2">
    <source>
        <dbReference type="Proteomes" id="UP000184603"/>
    </source>
</evidence>
<reference evidence="1 2" key="1">
    <citation type="submission" date="2016-12" db="EMBL/GenBank/DDBJ databases">
        <authorList>
            <person name="Song W.-J."/>
            <person name="Kurnit D.M."/>
        </authorList>
    </citation>
    <scope>NUCLEOTIDE SEQUENCE [LARGE SCALE GENOMIC DNA]</scope>
    <source>
        <strain evidence="1 2">DSM 18488</strain>
    </source>
</reference>
<proteinExistence type="predicted"/>
<dbReference type="PROSITE" id="PS51257">
    <property type="entry name" value="PROKAR_LIPOPROTEIN"/>
    <property type="match status" value="1"/>
</dbReference>
<dbReference type="RefSeq" id="WP_073611422.1">
    <property type="nucleotide sequence ID" value="NZ_FRFE01000001.1"/>
</dbReference>
<evidence type="ECO:0008006" key="3">
    <source>
        <dbReference type="Google" id="ProtNLM"/>
    </source>
</evidence>
<dbReference type="OrthoDB" id="5432319at2"/>
<dbReference type="AlphaFoldDB" id="A0A1M7XVX3"/>
<accession>A0A1M7XVX3</accession>
<sequence>MKVFRFSHRSLSPVACMVLLLVIGLSSCTTRNRLLSSWIDPAVVGSGQKIEDTLVIGVARDATVRRLFENSFARGLQREGVRSFKGNTVEAVKEVVNYETVVQAAKDTGAKTVLITRLADYSRTTSTGDSVGRIYGVLKDAPMDYGMMIASTTESTSTSNKLKLELESHLYDVGTRKLIWSGRSEVTDPVMTNKFIDTATGLFIADLKKNKLL</sequence>
<dbReference type="Proteomes" id="UP000184603">
    <property type="component" value="Unassembled WGS sequence"/>
</dbReference>
<protein>
    <recommendedName>
        <fullName evidence="3">Penicillin-binding protein activator LpoB</fullName>
    </recommendedName>
</protein>
<dbReference type="EMBL" id="FRFE01000001">
    <property type="protein sequence ID" value="SHO42576.1"/>
    <property type="molecule type" value="Genomic_DNA"/>
</dbReference>
<gene>
    <name evidence="1" type="ORF">SAMN02745220_00031</name>
</gene>
<keyword evidence="2" id="KW-1185">Reference proteome</keyword>
<name>A0A1M7XVX3_9BACT</name>
<evidence type="ECO:0000313" key="1">
    <source>
        <dbReference type="EMBL" id="SHO42576.1"/>
    </source>
</evidence>